<feature type="domain" description="ABC transporter" evidence="11">
    <location>
        <begin position="115"/>
        <end position="354"/>
    </location>
</feature>
<evidence type="ECO:0000256" key="2">
    <source>
        <dbReference type="ARBA" id="ARBA00005814"/>
    </source>
</evidence>
<dbReference type="InterPro" id="IPR017871">
    <property type="entry name" value="ABC_transporter-like_CS"/>
</dbReference>
<dbReference type="CTD" id="33636"/>
<dbReference type="InterPro" id="IPR027417">
    <property type="entry name" value="P-loop_NTPase"/>
</dbReference>
<comment type="subcellular location">
    <subcellularLocation>
        <location evidence="1">Membrane</location>
        <topology evidence="1">Multi-pass membrane protein</topology>
    </subcellularLocation>
</comment>
<dbReference type="InterPro" id="IPR013525">
    <property type="entry name" value="ABC2_TM"/>
</dbReference>
<dbReference type="PROSITE" id="PS00211">
    <property type="entry name" value="ABC_TRANSPORTER_1"/>
    <property type="match status" value="1"/>
</dbReference>
<dbReference type="EnsemblMetazoa" id="XM_001602279">
    <property type="protein sequence ID" value="XP_001602329"/>
    <property type="gene ID" value="LOC100118336"/>
</dbReference>
<dbReference type="CDD" id="cd03213">
    <property type="entry name" value="ABCG_EPDR"/>
    <property type="match status" value="1"/>
</dbReference>
<protein>
    <recommendedName>
        <fullName evidence="11">ABC transporter domain-containing protein</fullName>
    </recommendedName>
</protein>
<dbReference type="Gene3D" id="3.40.50.300">
    <property type="entry name" value="P-loop containing nucleotide triphosphate hydrolases"/>
    <property type="match status" value="1"/>
</dbReference>
<feature type="transmembrane region" description="Helical" evidence="10">
    <location>
        <begin position="537"/>
        <end position="560"/>
    </location>
</feature>
<dbReference type="InterPro" id="IPR003439">
    <property type="entry name" value="ABC_transporter-like_ATP-bd"/>
</dbReference>
<feature type="transmembrane region" description="Helical" evidence="10">
    <location>
        <begin position="725"/>
        <end position="749"/>
    </location>
</feature>
<feature type="transmembrane region" description="Helical" evidence="10">
    <location>
        <begin position="580"/>
        <end position="604"/>
    </location>
</feature>
<keyword evidence="3" id="KW-0813">Transport</keyword>
<evidence type="ECO:0000256" key="6">
    <source>
        <dbReference type="ARBA" id="ARBA00022840"/>
    </source>
</evidence>
<keyword evidence="13" id="KW-1185">Reference proteome</keyword>
<feature type="region of interest" description="Disordered" evidence="9">
    <location>
        <begin position="85"/>
        <end position="110"/>
    </location>
</feature>
<dbReference type="Proteomes" id="UP000002358">
    <property type="component" value="Chromosome 4"/>
</dbReference>
<dbReference type="FunCoup" id="A0A7M7G372">
    <property type="interactions" value="249"/>
</dbReference>
<evidence type="ECO:0000256" key="7">
    <source>
        <dbReference type="ARBA" id="ARBA00022989"/>
    </source>
</evidence>
<dbReference type="SMR" id="A0A7M7G372"/>
<dbReference type="GO" id="GO:0016887">
    <property type="term" value="F:ATP hydrolysis activity"/>
    <property type="evidence" value="ECO:0007669"/>
    <property type="project" value="InterPro"/>
</dbReference>
<reference evidence="12" key="1">
    <citation type="submission" date="2021-01" db="UniProtKB">
        <authorList>
            <consortium name="EnsemblMetazoa"/>
        </authorList>
    </citation>
    <scope>IDENTIFICATION</scope>
</reference>
<evidence type="ECO:0000259" key="11">
    <source>
        <dbReference type="PROSITE" id="PS50893"/>
    </source>
</evidence>
<organism evidence="12 13">
    <name type="scientific">Nasonia vitripennis</name>
    <name type="common">Parasitic wasp</name>
    <dbReference type="NCBI Taxonomy" id="7425"/>
    <lineage>
        <taxon>Eukaryota</taxon>
        <taxon>Metazoa</taxon>
        <taxon>Ecdysozoa</taxon>
        <taxon>Arthropoda</taxon>
        <taxon>Hexapoda</taxon>
        <taxon>Insecta</taxon>
        <taxon>Pterygota</taxon>
        <taxon>Neoptera</taxon>
        <taxon>Endopterygota</taxon>
        <taxon>Hymenoptera</taxon>
        <taxon>Apocrita</taxon>
        <taxon>Proctotrupomorpha</taxon>
        <taxon>Chalcidoidea</taxon>
        <taxon>Pteromalidae</taxon>
        <taxon>Pteromalinae</taxon>
        <taxon>Nasonia</taxon>
    </lineage>
</organism>
<dbReference type="GO" id="GO:0005886">
    <property type="term" value="C:plasma membrane"/>
    <property type="evidence" value="ECO:0007669"/>
    <property type="project" value="TreeGrafter"/>
</dbReference>
<dbReference type="SMART" id="SM00382">
    <property type="entry name" value="AAA"/>
    <property type="match status" value="1"/>
</dbReference>
<dbReference type="Pfam" id="PF01061">
    <property type="entry name" value="ABC2_membrane"/>
    <property type="match status" value="1"/>
</dbReference>
<evidence type="ECO:0000256" key="1">
    <source>
        <dbReference type="ARBA" id="ARBA00004141"/>
    </source>
</evidence>
<feature type="transmembrane region" description="Helical" evidence="10">
    <location>
        <begin position="616"/>
        <end position="640"/>
    </location>
</feature>
<feature type="transmembrane region" description="Helical" evidence="10">
    <location>
        <begin position="508"/>
        <end position="525"/>
    </location>
</feature>
<dbReference type="OrthoDB" id="66620at2759"/>
<dbReference type="GeneID" id="100118336"/>
<keyword evidence="8 10" id="KW-0472">Membrane</keyword>
<dbReference type="FunFam" id="3.40.50.300:FF:000891">
    <property type="entry name" value="ATP-binding cassette sub-family G member"/>
    <property type="match status" value="1"/>
</dbReference>
<accession>A0A7M7G372</accession>
<dbReference type="GO" id="GO:0140359">
    <property type="term" value="F:ABC-type transporter activity"/>
    <property type="evidence" value="ECO:0007669"/>
    <property type="project" value="InterPro"/>
</dbReference>
<dbReference type="AlphaFoldDB" id="A0A7M7G372"/>
<evidence type="ECO:0000256" key="9">
    <source>
        <dbReference type="SAM" id="MobiDB-lite"/>
    </source>
</evidence>
<proteinExistence type="inferred from homology"/>
<dbReference type="InterPro" id="IPR003593">
    <property type="entry name" value="AAA+_ATPase"/>
</dbReference>
<dbReference type="PROSITE" id="PS50893">
    <property type="entry name" value="ABC_TRANSPORTER_2"/>
    <property type="match status" value="1"/>
</dbReference>
<feature type="transmembrane region" description="Helical" evidence="10">
    <location>
        <begin position="646"/>
        <end position="666"/>
    </location>
</feature>
<evidence type="ECO:0000256" key="5">
    <source>
        <dbReference type="ARBA" id="ARBA00022741"/>
    </source>
</evidence>
<keyword evidence="4 10" id="KW-0812">Transmembrane</keyword>
<sequence>MADLKNLTLGAGTGSRYNGDEQVQFIPSGSHQVTIRSPPPSLHLENLNNAVLGGSQNNPQCACNGAATNGTAGSNCNSGVLARKVPNHSGASPGQPYKKPGVSLTHLPKRPPVDIEFKDLAYSVSEGRQRGYKTILKCVQGKFRSGELTAIMGPSGAGKSTLMNVLAGYKTSNLSGSVLINGKDRNLRRFRKMSCYIMQDDRLLPHLTVYEAMTVSANLKLGKDISAEAKKIVIEEIIETLGLSDASNTQTHCLSGGQRKRLSIALEMVNNPPVMFFDEPTSGLDSSSCFQCLNLLKSLSRGGRTIICTIHQPSARLFEMFDHLYILAEGQCIYQGNVGGLVPFLSSMCLDCPGYHNPADYVMEVACGEHGECVHKLVCAVNNGKCNNYQHHQAALQAAQTVSNDIAKQSPPQEHEAGGKAEMASLVPNGVAKPAPAGNATTNGSSNGNGNATVLNMPVSCTTSLLDSAESIEQKVGFPTNGWIQFWILLKRTFLSQIRDMTLTRLRLISHIIVGFLIGAIYYDIGNDASKAMSNAGCVFFTVMFIMFTAMMPTILTFPVEMAVFVREHLNYWYSLKAFYLARSLADIPFQIVYSVAYVIIVYFMTSQPLEIDRFLMFLNICILTSLVAQSIGLLIGAAMSVESGVFIGPVTSVPIILFSGFFVNFNAVPAYLRYLPYVSYVRYGFEGAMISVYGYNRKSLKCSEDFCLYKSPRKFLNDMSMDKAVYWIDAVALISFLIALRVVAYFVLRLKLRSLR</sequence>
<evidence type="ECO:0000313" key="13">
    <source>
        <dbReference type="Proteomes" id="UP000002358"/>
    </source>
</evidence>
<name>A0A7M7G372_NASVI</name>
<keyword evidence="6" id="KW-0067">ATP-binding</keyword>
<evidence type="ECO:0000256" key="3">
    <source>
        <dbReference type="ARBA" id="ARBA00022448"/>
    </source>
</evidence>
<dbReference type="SUPFAM" id="SSF52540">
    <property type="entry name" value="P-loop containing nucleoside triphosphate hydrolases"/>
    <property type="match status" value="1"/>
</dbReference>
<dbReference type="KEGG" id="nvi:100118336"/>
<dbReference type="RefSeq" id="XP_001602329.2">
    <property type="nucleotide sequence ID" value="XM_001602279.6"/>
</dbReference>
<dbReference type="InterPro" id="IPR050352">
    <property type="entry name" value="ABCG_transporters"/>
</dbReference>
<dbReference type="GO" id="GO:0005524">
    <property type="term" value="F:ATP binding"/>
    <property type="evidence" value="ECO:0007669"/>
    <property type="project" value="UniProtKB-KW"/>
</dbReference>
<dbReference type="PANTHER" id="PTHR48041">
    <property type="entry name" value="ABC TRANSPORTER G FAMILY MEMBER 28"/>
    <property type="match status" value="1"/>
</dbReference>
<evidence type="ECO:0000256" key="10">
    <source>
        <dbReference type="SAM" id="Phobius"/>
    </source>
</evidence>
<evidence type="ECO:0000256" key="4">
    <source>
        <dbReference type="ARBA" id="ARBA00022692"/>
    </source>
</evidence>
<dbReference type="PANTHER" id="PTHR48041:SF78">
    <property type="entry name" value="ABC TRANSPORTER EXPRESSED IN TRACHEA, ISOFORM A"/>
    <property type="match status" value="1"/>
</dbReference>
<keyword evidence="5" id="KW-0547">Nucleotide-binding</keyword>
<evidence type="ECO:0000313" key="12">
    <source>
        <dbReference type="EnsemblMetazoa" id="XP_001602329"/>
    </source>
</evidence>
<comment type="similarity">
    <text evidence="2">Belongs to the ABC transporter superfamily. ABCG family. Eye pigment precursor importer (TC 3.A.1.204) subfamily.</text>
</comment>
<dbReference type="InParanoid" id="A0A7M7G372"/>
<keyword evidence="7 10" id="KW-1133">Transmembrane helix</keyword>
<dbReference type="Pfam" id="PF00005">
    <property type="entry name" value="ABC_tran"/>
    <property type="match status" value="1"/>
</dbReference>
<evidence type="ECO:0000256" key="8">
    <source>
        <dbReference type="ARBA" id="ARBA00023136"/>
    </source>
</evidence>
<feature type="transmembrane region" description="Helical" evidence="10">
    <location>
        <begin position="678"/>
        <end position="696"/>
    </location>
</feature>